<dbReference type="EMBL" id="CAJOBA010037234">
    <property type="protein sequence ID" value="CAF4038405.1"/>
    <property type="molecule type" value="Genomic_DNA"/>
</dbReference>
<protein>
    <submittedName>
        <fullName evidence="2">Uncharacterized protein</fullName>
    </submittedName>
</protein>
<evidence type="ECO:0000313" key="3">
    <source>
        <dbReference type="EMBL" id="CAF4038405.1"/>
    </source>
</evidence>
<dbReference type="EMBL" id="CAJNOQ010033791">
    <property type="protein sequence ID" value="CAF1591659.1"/>
    <property type="molecule type" value="Genomic_DNA"/>
</dbReference>
<dbReference type="InterPro" id="IPR011051">
    <property type="entry name" value="RmlC_Cupin_sf"/>
</dbReference>
<dbReference type="Proteomes" id="UP000677228">
    <property type="component" value="Unassembled WGS sequence"/>
</dbReference>
<dbReference type="EMBL" id="CAJOBC010099965">
    <property type="protein sequence ID" value="CAF4464142.1"/>
    <property type="molecule type" value="Genomic_DNA"/>
</dbReference>
<name>A0A816A662_9BILA</name>
<evidence type="ECO:0000313" key="2">
    <source>
        <dbReference type="EMBL" id="CAF1591659.1"/>
    </source>
</evidence>
<dbReference type="Proteomes" id="UP000663829">
    <property type="component" value="Unassembled WGS sequence"/>
</dbReference>
<evidence type="ECO:0000313" key="4">
    <source>
        <dbReference type="EMBL" id="CAF4464142.1"/>
    </source>
</evidence>
<dbReference type="AlphaFoldDB" id="A0A816A662"/>
<comment type="caution">
    <text evidence="2">The sequence shown here is derived from an EMBL/GenBank/DDBJ whole genome shotgun (WGS) entry which is preliminary data.</text>
</comment>
<sequence length="168" mass="20065">MSLYQDDSILKELMDIISLDHVKNYIEVRTDSIQKQLNSCPTETEWLCETIPAETFQSIIKSAADLTMPTEIRLIRLFILRRNTQFKYENHVNSYQRLYSLRNNGKMFVKLDNKHQWESTAVNMGQWHCVSPNTWHYPYSNTDNDWITLTFHTQSSEDIIDRYDYEKN</sequence>
<evidence type="ECO:0000313" key="5">
    <source>
        <dbReference type="Proteomes" id="UP000663829"/>
    </source>
</evidence>
<organism evidence="2 5">
    <name type="scientific">Didymodactylos carnosus</name>
    <dbReference type="NCBI Taxonomy" id="1234261"/>
    <lineage>
        <taxon>Eukaryota</taxon>
        <taxon>Metazoa</taxon>
        <taxon>Spiralia</taxon>
        <taxon>Gnathifera</taxon>
        <taxon>Rotifera</taxon>
        <taxon>Eurotatoria</taxon>
        <taxon>Bdelloidea</taxon>
        <taxon>Philodinida</taxon>
        <taxon>Philodinidae</taxon>
        <taxon>Didymodactylos</taxon>
    </lineage>
</organism>
<accession>A0A816A662</accession>
<reference evidence="2" key="1">
    <citation type="submission" date="2021-02" db="EMBL/GenBank/DDBJ databases">
        <authorList>
            <person name="Nowell W R."/>
        </authorList>
    </citation>
    <scope>NUCLEOTIDE SEQUENCE</scope>
</reference>
<keyword evidence="5" id="KW-1185">Reference proteome</keyword>
<dbReference type="EMBL" id="CAJNOK010015691">
    <property type="protein sequence ID" value="CAF1230403.1"/>
    <property type="molecule type" value="Genomic_DNA"/>
</dbReference>
<dbReference type="Proteomes" id="UP000682733">
    <property type="component" value="Unassembled WGS sequence"/>
</dbReference>
<proteinExistence type="predicted"/>
<evidence type="ECO:0000313" key="1">
    <source>
        <dbReference type="EMBL" id="CAF1230403.1"/>
    </source>
</evidence>
<gene>
    <name evidence="2" type="ORF">GPM918_LOCUS41807</name>
    <name evidence="1" type="ORF">OVA965_LOCUS25349</name>
    <name evidence="4" type="ORF">SRO942_LOCUS42922</name>
    <name evidence="3" type="ORF">TMI583_LOCUS26075</name>
</gene>
<dbReference type="SUPFAM" id="SSF51182">
    <property type="entry name" value="RmlC-like cupins"/>
    <property type="match status" value="1"/>
</dbReference>
<dbReference type="Proteomes" id="UP000681722">
    <property type="component" value="Unassembled WGS sequence"/>
</dbReference>